<dbReference type="Proteomes" id="UP000316726">
    <property type="component" value="Chromosome 8"/>
</dbReference>
<dbReference type="OrthoDB" id="512561at2759"/>
<feature type="domain" description="VWFA" evidence="2">
    <location>
        <begin position="380"/>
        <end position="546"/>
    </location>
</feature>
<name>A0A5B8MS19_9CHLO</name>
<dbReference type="SMART" id="SM00327">
    <property type="entry name" value="VWA"/>
    <property type="match status" value="1"/>
</dbReference>
<dbReference type="GO" id="GO:0005829">
    <property type="term" value="C:cytosol"/>
    <property type="evidence" value="ECO:0007669"/>
    <property type="project" value="TreeGrafter"/>
</dbReference>
<accession>A0A5B8MS19</accession>
<organism evidence="3 4">
    <name type="scientific">Chloropicon primus</name>
    <dbReference type="NCBI Taxonomy" id="1764295"/>
    <lineage>
        <taxon>Eukaryota</taxon>
        <taxon>Viridiplantae</taxon>
        <taxon>Chlorophyta</taxon>
        <taxon>Chloropicophyceae</taxon>
        <taxon>Chloropicales</taxon>
        <taxon>Chloropicaceae</taxon>
        <taxon>Chloropicon</taxon>
    </lineage>
</organism>
<reference evidence="3 4" key="1">
    <citation type="submission" date="2018-07" db="EMBL/GenBank/DDBJ databases">
        <title>The complete nuclear genome of the prasinophyte Chloropicon primus (CCMP1205).</title>
        <authorList>
            <person name="Pombert J.-F."/>
            <person name="Otis C."/>
            <person name="Turmel M."/>
            <person name="Lemieux C."/>
        </authorList>
    </citation>
    <scope>NUCLEOTIDE SEQUENCE [LARGE SCALE GENOMIC DNA]</scope>
    <source>
        <strain evidence="3 4">CCMP1205</strain>
    </source>
</reference>
<dbReference type="EMBL" id="CP031041">
    <property type="protein sequence ID" value="QDZ22704.1"/>
    <property type="molecule type" value="Genomic_DNA"/>
</dbReference>
<evidence type="ECO:0000256" key="1">
    <source>
        <dbReference type="SAM" id="MobiDB-lite"/>
    </source>
</evidence>
<dbReference type="InterPro" id="IPR036465">
    <property type="entry name" value="vWFA_dom_sf"/>
</dbReference>
<protein>
    <recommendedName>
        <fullName evidence="2">VWFA domain-containing protein</fullName>
    </recommendedName>
</protein>
<feature type="compositionally biased region" description="Basic residues" evidence="1">
    <location>
        <begin position="1"/>
        <end position="14"/>
    </location>
</feature>
<feature type="region of interest" description="Disordered" evidence="1">
    <location>
        <begin position="1"/>
        <end position="20"/>
    </location>
</feature>
<evidence type="ECO:0000313" key="4">
    <source>
        <dbReference type="Proteomes" id="UP000316726"/>
    </source>
</evidence>
<dbReference type="PANTHER" id="PTHR36846:SF1">
    <property type="entry name" value="PROTEIN VIAA"/>
    <property type="match status" value="1"/>
</dbReference>
<feature type="region of interest" description="Disordered" evidence="1">
    <location>
        <begin position="141"/>
        <end position="185"/>
    </location>
</feature>
<dbReference type="AlphaFoldDB" id="A0A5B8MS19"/>
<dbReference type="PANTHER" id="PTHR36846">
    <property type="entry name" value="PROTEIN VIAA"/>
    <property type="match status" value="1"/>
</dbReference>
<dbReference type="InterPro" id="IPR002035">
    <property type="entry name" value="VWF_A"/>
</dbReference>
<evidence type="ECO:0000259" key="2">
    <source>
        <dbReference type="SMART" id="SM00327"/>
    </source>
</evidence>
<gene>
    <name evidence="3" type="ORF">A3770_08p52220</name>
</gene>
<keyword evidence="4" id="KW-1185">Reference proteome</keyword>
<sequence length="548" mass="61190">MRRARRGGLRRLCKSHGEDRSTGSVQLETLEVIQSLGPLGERLLTLPRTTVSNLQSRVESLKTWQSKLQRGVLPTGSEQGGIGEGKSMDGSLAWPEEPFQGQLLQALAELDMASLTRRFPKLTNTLLANMMDVVEEFEASYVESDDDDEAEEEEVQDDDQPPSPSSIDVAQDSGLEPAEGGDGEEITTVVENAELAEDLLAEFRKEWEPIAEALDTSEQFFEDLGDMVQEQFSHDIDTLGTQNSVWKHTGWKEIKELSRKLERLPQLRKLVRDLGRGSRGRGPKRLANAEEYMSGNPEGLITSNLVIEETAGVFRSGEIMNMLPSEASLLAAGRGNGILKQLWHSKRMERSLLSYERVGWMDDEDSNVLERMEIRPSGVQGPIILCLDTSASMAGDREKVAKALVLECVRGAKQQQRKCYLIAFSGKDEVKELELSSDVDSMKGLLEFLGGGFDGGTDINEPISRSISLLRDESEEWSNADILIVTDSEIPALRKDLREEIHKEVENRLLQIHGLVVGPRRTSNLTDLCTEPLHIFNDWDVFKFDDAY</sequence>
<dbReference type="SUPFAM" id="SSF53300">
    <property type="entry name" value="vWA-like"/>
    <property type="match status" value="1"/>
</dbReference>
<feature type="compositionally biased region" description="Acidic residues" evidence="1">
    <location>
        <begin position="141"/>
        <end position="160"/>
    </location>
</feature>
<dbReference type="Gene3D" id="3.40.50.410">
    <property type="entry name" value="von Willebrand factor, type A domain"/>
    <property type="match status" value="1"/>
</dbReference>
<dbReference type="Pfam" id="PF13519">
    <property type="entry name" value="VWA_2"/>
    <property type="match status" value="1"/>
</dbReference>
<proteinExistence type="predicted"/>
<evidence type="ECO:0000313" key="3">
    <source>
        <dbReference type="EMBL" id="QDZ22704.1"/>
    </source>
</evidence>
<dbReference type="STRING" id="1764295.A0A5B8MS19"/>